<dbReference type="PANTHER" id="PTHR30203:SF33">
    <property type="entry name" value="BLR4455 PROTEIN"/>
    <property type="match status" value="1"/>
</dbReference>
<dbReference type="InterPro" id="IPR010131">
    <property type="entry name" value="MdtP/NodT-like"/>
</dbReference>
<dbReference type="Proteomes" id="UP000542720">
    <property type="component" value="Unassembled WGS sequence"/>
</dbReference>
<evidence type="ECO:0000256" key="7">
    <source>
        <dbReference type="RuleBase" id="RU362097"/>
    </source>
</evidence>
<evidence type="ECO:0000256" key="3">
    <source>
        <dbReference type="ARBA" id="ARBA00022692"/>
    </source>
</evidence>
<keyword evidence="9" id="KW-1185">Reference proteome</keyword>
<dbReference type="Gene3D" id="2.20.200.10">
    <property type="entry name" value="Outer membrane efflux proteins (OEP)"/>
    <property type="match status" value="1"/>
</dbReference>
<dbReference type="AlphaFoldDB" id="A0A7W4LJL8"/>
<dbReference type="PANTHER" id="PTHR30203">
    <property type="entry name" value="OUTER MEMBRANE CATION EFFLUX PROTEIN"/>
    <property type="match status" value="1"/>
</dbReference>
<comment type="subcellular location">
    <subcellularLocation>
        <location evidence="7">Cell outer membrane</location>
        <topology evidence="7">Lipid-anchor</topology>
    </subcellularLocation>
</comment>
<evidence type="ECO:0000256" key="4">
    <source>
        <dbReference type="ARBA" id="ARBA00023139"/>
    </source>
</evidence>
<comment type="caution">
    <text evidence="8">The sequence shown here is derived from an EMBL/GenBank/DDBJ whole genome shotgun (WGS) entry which is preliminary data.</text>
</comment>
<evidence type="ECO:0000313" key="9">
    <source>
        <dbReference type="Proteomes" id="UP000542720"/>
    </source>
</evidence>
<evidence type="ECO:0000256" key="5">
    <source>
        <dbReference type="ARBA" id="ARBA00023237"/>
    </source>
</evidence>
<accession>A0A7W4LJL8</accession>
<proteinExistence type="inferred from homology"/>
<organism evidence="8 9">
    <name type="scientific">Aquipseudomonas ullengensis</name>
    <dbReference type="NCBI Taxonomy" id="2759166"/>
    <lineage>
        <taxon>Bacteria</taxon>
        <taxon>Pseudomonadati</taxon>
        <taxon>Pseudomonadota</taxon>
        <taxon>Gammaproteobacteria</taxon>
        <taxon>Pseudomonadales</taxon>
        <taxon>Pseudomonadaceae</taxon>
        <taxon>Aquipseudomonas</taxon>
    </lineage>
</organism>
<evidence type="ECO:0000256" key="2">
    <source>
        <dbReference type="ARBA" id="ARBA00022452"/>
    </source>
</evidence>
<comment type="similarity">
    <text evidence="1 7">Belongs to the outer membrane factor (OMF) (TC 1.B.17) family.</text>
</comment>
<protein>
    <submittedName>
        <fullName evidence="8">Efflux transporter outer membrane subunit</fullName>
    </submittedName>
</protein>
<dbReference type="Gene3D" id="1.20.1600.10">
    <property type="entry name" value="Outer membrane efflux proteins (OEP)"/>
    <property type="match status" value="1"/>
</dbReference>
<evidence type="ECO:0000313" key="8">
    <source>
        <dbReference type="EMBL" id="MBB2494345.1"/>
    </source>
</evidence>
<keyword evidence="4 7" id="KW-0564">Palmitate</keyword>
<dbReference type="GO" id="GO:0009279">
    <property type="term" value="C:cell outer membrane"/>
    <property type="evidence" value="ECO:0007669"/>
    <property type="project" value="UniProtKB-SubCell"/>
</dbReference>
<keyword evidence="3 7" id="KW-0812">Transmembrane</keyword>
<keyword evidence="2 7" id="KW-1134">Transmembrane beta strand</keyword>
<keyword evidence="6 7" id="KW-0449">Lipoprotein</keyword>
<name>A0A7W4LJL8_9GAMM</name>
<sequence>MTYRLLSLPLLLVLHGCTSQEPAVVTPAAPAQWQHAPLVSAQVAPDWWHGFANPELDRLVDQALLANDDLAGAVARVRQAEASARMAGAPLLPQLDGTLGAGREGRLGGDAEVAGSSYSAGLAASYEVDLWGRLNAGRDSALADLRASQFDRAALQVTLSAGVVSSWLQRVGLDQRLRIAVLNLDNAERVLRTVESRQRAGAATSLELAQQRGVVAEQRRALAALSQQTDDSRVALAVLLGQSSSASLNLAEQQLEALQLPAISAGLPSDLLLRRPDVARAEAQLAAADADVQAARAALLPRLSLTATAGGSAERVSDVFADPVYSLGTALLAPIFDGGYLAASRDLAEAQREELLAAYRSSIVSAFADVQLALNGLAGIEAQWQAQQAVLEEAELAFRLSESRYRAGADTLLTLLDTQRTLYAAQDDSAQLQLARLQAGVALYRALGGGWQVATSE</sequence>
<gene>
    <name evidence="8" type="ORF">H3H51_04880</name>
</gene>
<dbReference type="Pfam" id="PF02321">
    <property type="entry name" value="OEP"/>
    <property type="match status" value="2"/>
</dbReference>
<evidence type="ECO:0000256" key="1">
    <source>
        <dbReference type="ARBA" id="ARBA00007613"/>
    </source>
</evidence>
<dbReference type="InterPro" id="IPR003423">
    <property type="entry name" value="OMP_efflux"/>
</dbReference>
<dbReference type="GO" id="GO:0015562">
    <property type="term" value="F:efflux transmembrane transporter activity"/>
    <property type="evidence" value="ECO:0007669"/>
    <property type="project" value="InterPro"/>
</dbReference>
<dbReference type="EMBL" id="JACJUD010000001">
    <property type="protein sequence ID" value="MBB2494345.1"/>
    <property type="molecule type" value="Genomic_DNA"/>
</dbReference>
<keyword evidence="5" id="KW-0998">Cell outer membrane</keyword>
<keyword evidence="7" id="KW-0472">Membrane</keyword>
<reference evidence="8 9" key="1">
    <citation type="submission" date="2020-08" db="EMBL/GenBank/DDBJ databases">
        <authorList>
            <person name="Kim C.M."/>
        </authorList>
    </citation>
    <scope>NUCLEOTIDE SEQUENCE [LARGE SCALE GENOMIC DNA]</scope>
    <source>
        <strain evidence="8 9">UL070</strain>
    </source>
</reference>
<dbReference type="RefSeq" id="WP_183087878.1">
    <property type="nucleotide sequence ID" value="NZ_JACJUD010000001.1"/>
</dbReference>
<dbReference type="SUPFAM" id="SSF56954">
    <property type="entry name" value="Outer membrane efflux proteins (OEP)"/>
    <property type="match status" value="1"/>
</dbReference>
<dbReference type="NCBIfam" id="TIGR01845">
    <property type="entry name" value="outer_NodT"/>
    <property type="match status" value="1"/>
</dbReference>
<evidence type="ECO:0000256" key="6">
    <source>
        <dbReference type="ARBA" id="ARBA00023288"/>
    </source>
</evidence>